<dbReference type="GO" id="GO:0005737">
    <property type="term" value="C:cytoplasm"/>
    <property type="evidence" value="ECO:0007669"/>
    <property type="project" value="TreeGrafter"/>
</dbReference>
<dbReference type="SUPFAM" id="SSF51905">
    <property type="entry name" value="FAD/NAD(P)-binding domain"/>
    <property type="match status" value="1"/>
</dbReference>
<evidence type="ECO:0000256" key="2">
    <source>
        <dbReference type="ARBA" id="ARBA00009410"/>
    </source>
</evidence>
<dbReference type="OrthoDB" id="9799943at2"/>
<sequence>MRSNQFDVIIVGAGALGVFHAYHCLKAGKKVLLLEKDREAQEATVRNFGQVVPSGHAPDSEWHTYGRIATELYKEIQAEFPIGIRQRGSCYIAHTESEMAVLEEMQQKFTAADYECALWTAEQVQQRYPAVLDTYSKGALFFPQEVSAEPEMMIHSVLRYLSAKFGAQFSNRNNCAVIDVASIPEGCRITTADKNTYEAAHCIICSGRDFKLLFPEVFAESGLVVSKLNMMSTVPQPGVALPGNILTGLTIRRYESFTSCAAYQQLDPADVPQDCVDYGIHILFKQRTDGSIIIGDSHEYAPITEQDRLGQFYNEMAINDIILREAKKIVQLDDWRIARNWTGFYCQHKDEIFTQQVAPGIHIVTGIGGKGMTTSAGFAAVHTTRILSGS</sequence>
<name>A0A2P8DDI3_9BACT</name>
<dbReference type="Gene3D" id="3.30.9.10">
    <property type="entry name" value="D-Amino Acid Oxidase, subunit A, domain 2"/>
    <property type="match status" value="1"/>
</dbReference>
<keyword evidence="3" id="KW-0285">Flavoprotein</keyword>
<dbReference type="PANTHER" id="PTHR13847:SF286">
    <property type="entry name" value="D-AMINO ACID DEHYDROGENASE"/>
    <property type="match status" value="1"/>
</dbReference>
<keyword evidence="4" id="KW-0560">Oxidoreductase</keyword>
<dbReference type="PANTHER" id="PTHR13847">
    <property type="entry name" value="SARCOSINE DEHYDROGENASE-RELATED"/>
    <property type="match status" value="1"/>
</dbReference>
<dbReference type="Gene3D" id="3.50.50.60">
    <property type="entry name" value="FAD/NAD(P)-binding domain"/>
    <property type="match status" value="1"/>
</dbReference>
<protein>
    <submittedName>
        <fullName evidence="6">FAD dependent oxidoreductase TIGR03364</fullName>
    </submittedName>
</protein>
<dbReference type="InterPro" id="IPR006076">
    <property type="entry name" value="FAD-dep_OxRdtase"/>
</dbReference>
<comment type="caution">
    <text evidence="6">The sequence shown here is derived from an EMBL/GenBank/DDBJ whole genome shotgun (WGS) entry which is preliminary data.</text>
</comment>
<gene>
    <name evidence="6" type="ORF">B0I18_1011444</name>
</gene>
<dbReference type="Proteomes" id="UP000240572">
    <property type="component" value="Unassembled WGS sequence"/>
</dbReference>
<dbReference type="EMBL" id="PYGD01000001">
    <property type="protein sequence ID" value="PSK95278.1"/>
    <property type="molecule type" value="Genomic_DNA"/>
</dbReference>
<evidence type="ECO:0000256" key="3">
    <source>
        <dbReference type="ARBA" id="ARBA00022630"/>
    </source>
</evidence>
<evidence type="ECO:0000256" key="4">
    <source>
        <dbReference type="ARBA" id="ARBA00023002"/>
    </source>
</evidence>
<accession>A0A2P8DDI3</accession>
<comment type="similarity">
    <text evidence="2">Belongs to the DadA oxidoreductase family.</text>
</comment>
<evidence type="ECO:0000259" key="5">
    <source>
        <dbReference type="Pfam" id="PF01266"/>
    </source>
</evidence>
<feature type="domain" description="FAD dependent oxidoreductase" evidence="5">
    <location>
        <begin position="7"/>
        <end position="380"/>
    </location>
</feature>
<dbReference type="InterPro" id="IPR036188">
    <property type="entry name" value="FAD/NAD-bd_sf"/>
</dbReference>
<evidence type="ECO:0000313" key="6">
    <source>
        <dbReference type="EMBL" id="PSK95278.1"/>
    </source>
</evidence>
<proteinExistence type="inferred from homology"/>
<organism evidence="6 7">
    <name type="scientific">Taibaiella chishuiensis</name>
    <dbReference type="NCBI Taxonomy" id="1434707"/>
    <lineage>
        <taxon>Bacteria</taxon>
        <taxon>Pseudomonadati</taxon>
        <taxon>Bacteroidota</taxon>
        <taxon>Chitinophagia</taxon>
        <taxon>Chitinophagales</taxon>
        <taxon>Chitinophagaceae</taxon>
        <taxon>Taibaiella</taxon>
    </lineage>
</organism>
<dbReference type="NCBIfam" id="TIGR03364">
    <property type="entry name" value="HpnW_proposed"/>
    <property type="match status" value="1"/>
</dbReference>
<evidence type="ECO:0000313" key="7">
    <source>
        <dbReference type="Proteomes" id="UP000240572"/>
    </source>
</evidence>
<dbReference type="AlphaFoldDB" id="A0A2P8DDI3"/>
<evidence type="ECO:0000256" key="1">
    <source>
        <dbReference type="ARBA" id="ARBA00001974"/>
    </source>
</evidence>
<dbReference type="Pfam" id="PF01266">
    <property type="entry name" value="DAO"/>
    <property type="match status" value="1"/>
</dbReference>
<dbReference type="RefSeq" id="WP_106521939.1">
    <property type="nucleotide sequence ID" value="NZ_PYGD01000001.1"/>
</dbReference>
<reference evidence="6 7" key="1">
    <citation type="submission" date="2018-03" db="EMBL/GenBank/DDBJ databases">
        <title>Genomic Encyclopedia of Type Strains, Phase III (KMG-III): the genomes of soil and plant-associated and newly described type strains.</title>
        <authorList>
            <person name="Whitman W."/>
        </authorList>
    </citation>
    <scope>NUCLEOTIDE SEQUENCE [LARGE SCALE GENOMIC DNA]</scope>
    <source>
        <strain evidence="6 7">CGMCC 1.12700</strain>
    </source>
</reference>
<dbReference type="InterPro" id="IPR017741">
    <property type="entry name" value="FAD-dependent_OxRdtase_HpnW"/>
</dbReference>
<comment type="cofactor">
    <cofactor evidence="1">
        <name>FAD</name>
        <dbReference type="ChEBI" id="CHEBI:57692"/>
    </cofactor>
</comment>
<keyword evidence="7" id="KW-1185">Reference proteome</keyword>
<dbReference type="GO" id="GO:0016491">
    <property type="term" value="F:oxidoreductase activity"/>
    <property type="evidence" value="ECO:0007669"/>
    <property type="project" value="UniProtKB-KW"/>
</dbReference>